<reference evidence="1 2" key="1">
    <citation type="journal article" date="2019" name="ISME J.">
        <title>Genome analyses of uncultured TG2/ZB3 bacteria in 'Margulisbacteria' specifically attached to ectosymbiotic spirochetes of protists in the termite gut.</title>
        <authorList>
            <person name="Utami Y.D."/>
            <person name="Kuwahara H."/>
            <person name="Igai K."/>
            <person name="Murakami T."/>
            <person name="Sugaya K."/>
            <person name="Morikawa T."/>
            <person name="Nagura Y."/>
            <person name="Yuki M."/>
            <person name="Deevong P."/>
            <person name="Inoue T."/>
            <person name="Kihara K."/>
            <person name="Lo N."/>
            <person name="Yamada A."/>
            <person name="Ohkuma M."/>
            <person name="Hongoh Y."/>
        </authorList>
    </citation>
    <scope>NUCLEOTIDE SEQUENCE [LARGE SCALE GENOMIC DNA]</scope>
    <source>
        <strain evidence="1">NkOx7-01</strain>
    </source>
</reference>
<protein>
    <recommendedName>
        <fullName evidence="3">Lipoprotein</fullName>
    </recommendedName>
</protein>
<dbReference type="AlphaFoldDB" id="A0A388TAX6"/>
<sequence>MRKSLIILLLLFCGCSAGTKLGHWYLVAYDNSPYVAEEGDKSLKKLQQNTPVRLIKNETVAETLFLLPWRVLKLMVTIEPRGNWLVEDQAGNRGYMWDSDLKYAEDQKKY</sequence>
<evidence type="ECO:0000313" key="1">
    <source>
        <dbReference type="EMBL" id="GBR73319.1"/>
    </source>
</evidence>
<name>A0A388TAX6_TERA1</name>
<dbReference type="PROSITE" id="PS51257">
    <property type="entry name" value="PROKAR_LIPOPROTEIN"/>
    <property type="match status" value="1"/>
</dbReference>
<gene>
    <name evidence="1" type="ORF">NO1_0720</name>
</gene>
<proteinExistence type="predicted"/>
<accession>A0A388TAX6</accession>
<evidence type="ECO:0000313" key="2">
    <source>
        <dbReference type="Proteomes" id="UP000269352"/>
    </source>
</evidence>
<organism evidence="1 2">
    <name type="scientific">Termititenax aidoneus</name>
    <dbReference type="NCBI Taxonomy" id="2218524"/>
    <lineage>
        <taxon>Bacteria</taxon>
        <taxon>Bacillati</taxon>
        <taxon>Candidatus Margulisiibacteriota</taxon>
        <taxon>Candidatus Termititenacia</taxon>
        <taxon>Candidatus Termititenacales</taxon>
        <taxon>Candidatus Termititenacaceae</taxon>
        <taxon>Candidatus Termititenax</taxon>
    </lineage>
</organism>
<comment type="caution">
    <text evidence="1">The sequence shown here is derived from an EMBL/GenBank/DDBJ whole genome shotgun (WGS) entry which is preliminary data.</text>
</comment>
<keyword evidence="2" id="KW-1185">Reference proteome</keyword>
<dbReference type="EMBL" id="BGZN01000009">
    <property type="protein sequence ID" value="GBR73319.1"/>
    <property type="molecule type" value="Genomic_DNA"/>
</dbReference>
<dbReference type="Proteomes" id="UP000269352">
    <property type="component" value="Unassembled WGS sequence"/>
</dbReference>
<evidence type="ECO:0008006" key="3">
    <source>
        <dbReference type="Google" id="ProtNLM"/>
    </source>
</evidence>